<reference evidence="1 2" key="1">
    <citation type="journal article" date="2018" name="Front. Microbiol.">
        <title>Hydrolytic Capabilities as a Key to Environmental Success: Chitinolytic and Cellulolytic Acidobacteria From Acidic Sub-arctic Soils and Boreal Peatlands.</title>
        <authorList>
            <person name="Belova S.E."/>
            <person name="Ravin N.V."/>
            <person name="Pankratov T.A."/>
            <person name="Rakitin A.L."/>
            <person name="Ivanova A.A."/>
            <person name="Beletsky A.V."/>
            <person name="Mardanov A.V."/>
            <person name="Sinninghe Damste J.S."/>
            <person name="Dedysh S.N."/>
        </authorList>
    </citation>
    <scope>NUCLEOTIDE SEQUENCE [LARGE SCALE GENOMIC DNA]</scope>
    <source>
        <strain evidence="1 2">SBC82</strain>
    </source>
</reference>
<dbReference type="Proteomes" id="UP000253606">
    <property type="component" value="Chromosome"/>
</dbReference>
<organism evidence="1 2">
    <name type="scientific">Acidisarcina polymorpha</name>
    <dbReference type="NCBI Taxonomy" id="2211140"/>
    <lineage>
        <taxon>Bacteria</taxon>
        <taxon>Pseudomonadati</taxon>
        <taxon>Acidobacteriota</taxon>
        <taxon>Terriglobia</taxon>
        <taxon>Terriglobales</taxon>
        <taxon>Acidobacteriaceae</taxon>
        <taxon>Acidisarcina</taxon>
    </lineage>
</organism>
<accession>A0A2Z5G0I1</accession>
<name>A0A2Z5G0I1_9BACT</name>
<keyword evidence="2" id="KW-1185">Reference proteome</keyword>
<protein>
    <submittedName>
        <fullName evidence="1">Uncharacterized protein</fullName>
    </submittedName>
</protein>
<gene>
    <name evidence="1" type="ORF">ACPOL_2913</name>
</gene>
<sequence>MPAHSEDTMPFIAAMADIRSDPEVCWVSLLSSAGRTTLIAEINSY</sequence>
<evidence type="ECO:0000313" key="2">
    <source>
        <dbReference type="Proteomes" id="UP000253606"/>
    </source>
</evidence>
<dbReference type="KEGG" id="abas:ACPOL_2913"/>
<dbReference type="EMBL" id="CP030840">
    <property type="protein sequence ID" value="AXC12217.1"/>
    <property type="molecule type" value="Genomic_DNA"/>
</dbReference>
<dbReference type="AlphaFoldDB" id="A0A2Z5G0I1"/>
<proteinExistence type="predicted"/>
<evidence type="ECO:0000313" key="1">
    <source>
        <dbReference type="EMBL" id="AXC12217.1"/>
    </source>
</evidence>